<dbReference type="SUPFAM" id="SSF53623">
    <property type="entry name" value="MurD-like peptide ligases, catalytic domain"/>
    <property type="match status" value="1"/>
</dbReference>
<dbReference type="OrthoDB" id="9809356at2"/>
<keyword evidence="9" id="KW-0436">Ligase</keyword>
<reference evidence="20 21" key="1">
    <citation type="submission" date="2018-11" db="EMBL/GenBank/DDBJ databases">
        <title>Trebonia kvetii gen.nov., sp.nov., a novel acidophilic actinobacterium, and proposal of the new actinobacterial family Treboniaceae fam. nov.</title>
        <authorList>
            <person name="Rapoport D."/>
            <person name="Sagova-Mareckova M."/>
            <person name="Sedlacek I."/>
            <person name="Provaznik J."/>
            <person name="Kralova S."/>
            <person name="Pavlinic D."/>
            <person name="Benes V."/>
            <person name="Kopecky J."/>
        </authorList>
    </citation>
    <scope>NUCLEOTIDE SEQUENCE [LARGE SCALE GENOMIC DNA]</scope>
    <source>
        <strain evidence="20 21">15Tr583</strain>
    </source>
</reference>
<evidence type="ECO:0000256" key="3">
    <source>
        <dbReference type="ARBA" id="ARBA00005150"/>
    </source>
</evidence>
<dbReference type="GO" id="GO:0046872">
    <property type="term" value="F:metal ion binding"/>
    <property type="evidence" value="ECO:0007669"/>
    <property type="project" value="UniProtKB-KW"/>
</dbReference>
<dbReference type="PROSITE" id="PS01011">
    <property type="entry name" value="FOLYLPOLYGLU_SYNT_1"/>
    <property type="match status" value="1"/>
</dbReference>
<dbReference type="Pfam" id="PF02875">
    <property type="entry name" value="Mur_ligase_C"/>
    <property type="match status" value="1"/>
</dbReference>
<dbReference type="GO" id="GO:0004326">
    <property type="term" value="F:tetrahydrofolylpolyglutamate synthase activity"/>
    <property type="evidence" value="ECO:0007669"/>
    <property type="project" value="UniProtKB-EC"/>
</dbReference>
<keyword evidence="12" id="KW-0067">ATP-binding</keyword>
<keyword evidence="10" id="KW-0479">Metal-binding</keyword>
<comment type="catalytic activity">
    <reaction evidence="17">
        <text>7,8-dihydropteroate + L-glutamate + ATP = 7,8-dihydrofolate + ADP + phosphate + H(+)</text>
        <dbReference type="Rhea" id="RHEA:23584"/>
        <dbReference type="ChEBI" id="CHEBI:15378"/>
        <dbReference type="ChEBI" id="CHEBI:17839"/>
        <dbReference type="ChEBI" id="CHEBI:29985"/>
        <dbReference type="ChEBI" id="CHEBI:30616"/>
        <dbReference type="ChEBI" id="CHEBI:43474"/>
        <dbReference type="ChEBI" id="CHEBI:57451"/>
        <dbReference type="ChEBI" id="CHEBI:456216"/>
        <dbReference type="EC" id="6.3.2.12"/>
    </reaction>
</comment>
<evidence type="ECO:0000256" key="5">
    <source>
        <dbReference type="ARBA" id="ARBA00011245"/>
    </source>
</evidence>
<keyword evidence="21" id="KW-1185">Reference proteome</keyword>
<dbReference type="GO" id="GO:0005524">
    <property type="term" value="F:ATP binding"/>
    <property type="evidence" value="ECO:0007669"/>
    <property type="project" value="UniProtKB-KW"/>
</dbReference>
<comment type="cofactor">
    <cofactor evidence="1">
        <name>Mg(2+)</name>
        <dbReference type="ChEBI" id="CHEBI:18420"/>
    </cofactor>
</comment>
<feature type="domain" description="Mur ligase C-terminal" evidence="18">
    <location>
        <begin position="325"/>
        <end position="440"/>
    </location>
</feature>
<dbReference type="GO" id="GO:0005737">
    <property type="term" value="C:cytoplasm"/>
    <property type="evidence" value="ECO:0007669"/>
    <property type="project" value="TreeGrafter"/>
</dbReference>
<organism evidence="20 21">
    <name type="scientific">Trebonia kvetii</name>
    <dbReference type="NCBI Taxonomy" id="2480626"/>
    <lineage>
        <taxon>Bacteria</taxon>
        <taxon>Bacillati</taxon>
        <taxon>Actinomycetota</taxon>
        <taxon>Actinomycetes</taxon>
        <taxon>Streptosporangiales</taxon>
        <taxon>Treboniaceae</taxon>
        <taxon>Trebonia</taxon>
    </lineage>
</organism>
<evidence type="ECO:0000256" key="16">
    <source>
        <dbReference type="ARBA" id="ARBA00047493"/>
    </source>
</evidence>
<evidence type="ECO:0000256" key="4">
    <source>
        <dbReference type="ARBA" id="ARBA00008276"/>
    </source>
</evidence>
<dbReference type="NCBIfam" id="TIGR01499">
    <property type="entry name" value="folC"/>
    <property type="match status" value="1"/>
</dbReference>
<evidence type="ECO:0000313" key="21">
    <source>
        <dbReference type="Proteomes" id="UP000460272"/>
    </source>
</evidence>
<evidence type="ECO:0000256" key="10">
    <source>
        <dbReference type="ARBA" id="ARBA00022723"/>
    </source>
</evidence>
<dbReference type="InterPro" id="IPR013221">
    <property type="entry name" value="Mur_ligase_cen"/>
</dbReference>
<dbReference type="EC" id="6.3.2.12" evidence="6"/>
<evidence type="ECO:0000256" key="17">
    <source>
        <dbReference type="ARBA" id="ARBA00049161"/>
    </source>
</evidence>
<evidence type="ECO:0000256" key="6">
    <source>
        <dbReference type="ARBA" id="ARBA00013023"/>
    </source>
</evidence>
<evidence type="ECO:0000259" key="19">
    <source>
        <dbReference type="Pfam" id="PF08245"/>
    </source>
</evidence>
<comment type="subunit">
    <text evidence="5">Monomer.</text>
</comment>
<dbReference type="GO" id="GO:0046656">
    <property type="term" value="P:folic acid biosynthetic process"/>
    <property type="evidence" value="ECO:0007669"/>
    <property type="project" value="UniProtKB-KW"/>
</dbReference>
<dbReference type="SUPFAM" id="SSF53244">
    <property type="entry name" value="MurD-like peptide ligases, peptide-binding domain"/>
    <property type="match status" value="1"/>
</dbReference>
<dbReference type="InterPro" id="IPR036615">
    <property type="entry name" value="Mur_ligase_C_dom_sf"/>
</dbReference>
<dbReference type="InterPro" id="IPR001645">
    <property type="entry name" value="Folylpolyglutamate_synth"/>
</dbReference>
<comment type="similarity">
    <text evidence="4">Belongs to the folylpolyglutamate synthase family.</text>
</comment>
<dbReference type="PANTHER" id="PTHR11136">
    <property type="entry name" value="FOLYLPOLYGLUTAMATE SYNTHASE-RELATED"/>
    <property type="match status" value="1"/>
</dbReference>
<comment type="pathway">
    <text evidence="3">Cofactor biosynthesis; tetrahydrofolylpolyglutamate biosynthesis.</text>
</comment>
<gene>
    <name evidence="20" type="ORF">EAS64_20210</name>
</gene>
<evidence type="ECO:0000256" key="7">
    <source>
        <dbReference type="ARBA" id="ARBA00013025"/>
    </source>
</evidence>
<name>A0A6P2BX59_9ACTN</name>
<keyword evidence="11" id="KW-0547">Nucleotide-binding</keyword>
<dbReference type="FunFam" id="3.40.1190.10:FF:000004">
    <property type="entry name" value="Dihydrofolate synthase/folylpolyglutamate synthase"/>
    <property type="match status" value="1"/>
</dbReference>
<dbReference type="RefSeq" id="WP_145854995.1">
    <property type="nucleotide sequence ID" value="NZ_RPFW01000004.1"/>
</dbReference>
<feature type="domain" description="Mur ligase central" evidence="19">
    <location>
        <begin position="132"/>
        <end position="278"/>
    </location>
</feature>
<evidence type="ECO:0000256" key="2">
    <source>
        <dbReference type="ARBA" id="ARBA00004799"/>
    </source>
</evidence>
<protein>
    <recommendedName>
        <fullName evidence="8">Dihydrofolate synthase/folylpolyglutamate synthase</fullName>
        <ecNumber evidence="6">6.3.2.12</ecNumber>
        <ecNumber evidence="7">6.3.2.17</ecNumber>
    </recommendedName>
    <alternativeName>
        <fullName evidence="15">Tetrahydrofolylpolyglutamate synthase</fullName>
    </alternativeName>
</protein>
<dbReference type="InterPro" id="IPR004101">
    <property type="entry name" value="Mur_ligase_C"/>
</dbReference>
<dbReference type="AlphaFoldDB" id="A0A6P2BX59"/>
<accession>A0A6P2BX59</accession>
<keyword evidence="14" id="KW-0289">Folate biosynthesis</keyword>
<dbReference type="PANTHER" id="PTHR11136:SF0">
    <property type="entry name" value="DIHYDROFOLATE SYNTHETASE-RELATED"/>
    <property type="match status" value="1"/>
</dbReference>
<dbReference type="Gene3D" id="3.40.1190.10">
    <property type="entry name" value="Mur-like, catalytic domain"/>
    <property type="match status" value="1"/>
</dbReference>
<evidence type="ECO:0000256" key="15">
    <source>
        <dbReference type="ARBA" id="ARBA00030592"/>
    </source>
</evidence>
<proteinExistence type="inferred from homology"/>
<comment type="caution">
    <text evidence="20">The sequence shown here is derived from an EMBL/GenBank/DDBJ whole genome shotgun (WGS) entry which is preliminary data.</text>
</comment>
<sequence>MDDIETRLREVELEIGSRRAEHQIDPTLDRVAELVSLLGDPHRAFPVVHVTGTNGKTSTTRMTESLLRERGLRTGRFTSPHLVSMRERICVDGVPLSAERFVELYEEIRPYVDLVDQRQPAPLSFFEILTGMMFAAFADAPVDVAVIEVGMGGRWDATNVADGAVAVITPIAMDHMQWLGGTIEAIATEKSGIIKPGATAVIAQQPFTDAAEILLQRAALVGASVAREGFEFGVLSREVAIGGQQLVLQGLRGIYGDIFLPLFGGHQASNAACALAAVEAFAGVGQTDTAEQDEDGTYTLGVRLSDEGLDPVLVRAGFAAASSPGRLDILRRSPTVIADAGHNPAGMAATLEALTESFNFERVIGVVAVLGDKDVEGILEELEPVLSDIVVTMNSSPRAMPVDQLAELARDYFGEDRVHVAERLDEAIDLAVSLADAGDADAAAAGLPGSSAVLVTGSVVTAGDAQLMLAPASAVGTSVNAGYARHAANQVSNQGDLK</sequence>
<evidence type="ECO:0000256" key="12">
    <source>
        <dbReference type="ARBA" id="ARBA00022840"/>
    </source>
</evidence>
<evidence type="ECO:0000256" key="14">
    <source>
        <dbReference type="ARBA" id="ARBA00022909"/>
    </source>
</evidence>
<dbReference type="Pfam" id="PF08245">
    <property type="entry name" value="Mur_ligase_M"/>
    <property type="match status" value="1"/>
</dbReference>
<evidence type="ECO:0000256" key="8">
    <source>
        <dbReference type="ARBA" id="ARBA00019357"/>
    </source>
</evidence>
<evidence type="ECO:0000256" key="11">
    <source>
        <dbReference type="ARBA" id="ARBA00022741"/>
    </source>
</evidence>
<keyword evidence="13" id="KW-0460">Magnesium</keyword>
<comment type="catalytic activity">
    <reaction evidence="16">
        <text>(6S)-5,6,7,8-tetrahydrofolyl-(gamma-L-Glu)(n) + L-glutamate + ATP = (6S)-5,6,7,8-tetrahydrofolyl-(gamma-L-Glu)(n+1) + ADP + phosphate + H(+)</text>
        <dbReference type="Rhea" id="RHEA:10580"/>
        <dbReference type="Rhea" id="RHEA-COMP:14738"/>
        <dbReference type="Rhea" id="RHEA-COMP:14740"/>
        <dbReference type="ChEBI" id="CHEBI:15378"/>
        <dbReference type="ChEBI" id="CHEBI:29985"/>
        <dbReference type="ChEBI" id="CHEBI:30616"/>
        <dbReference type="ChEBI" id="CHEBI:43474"/>
        <dbReference type="ChEBI" id="CHEBI:141005"/>
        <dbReference type="ChEBI" id="CHEBI:456216"/>
        <dbReference type="EC" id="6.3.2.17"/>
    </reaction>
</comment>
<comment type="pathway">
    <text evidence="2">Cofactor biosynthesis; tetrahydrofolate biosynthesis; 7,8-dihydrofolate from 2-amino-4-hydroxy-6-hydroxymethyl-7,8-dihydropteridine diphosphate and 4-aminobenzoate: step 2/2.</text>
</comment>
<dbReference type="InterPro" id="IPR018109">
    <property type="entry name" value="Folylpolyglutamate_synth_CS"/>
</dbReference>
<evidence type="ECO:0000256" key="1">
    <source>
        <dbReference type="ARBA" id="ARBA00001946"/>
    </source>
</evidence>
<dbReference type="InterPro" id="IPR036565">
    <property type="entry name" value="Mur-like_cat_sf"/>
</dbReference>
<dbReference type="GO" id="GO:0008841">
    <property type="term" value="F:dihydrofolate synthase activity"/>
    <property type="evidence" value="ECO:0007669"/>
    <property type="project" value="UniProtKB-EC"/>
</dbReference>
<dbReference type="EMBL" id="RPFW01000004">
    <property type="protein sequence ID" value="TVZ02816.1"/>
    <property type="molecule type" value="Genomic_DNA"/>
</dbReference>
<dbReference type="Proteomes" id="UP000460272">
    <property type="component" value="Unassembled WGS sequence"/>
</dbReference>
<dbReference type="EC" id="6.3.2.17" evidence="7"/>
<evidence type="ECO:0000256" key="13">
    <source>
        <dbReference type="ARBA" id="ARBA00022842"/>
    </source>
</evidence>
<dbReference type="Gene3D" id="3.90.190.20">
    <property type="entry name" value="Mur ligase, C-terminal domain"/>
    <property type="match status" value="1"/>
</dbReference>
<evidence type="ECO:0000256" key="9">
    <source>
        <dbReference type="ARBA" id="ARBA00022598"/>
    </source>
</evidence>
<evidence type="ECO:0000259" key="18">
    <source>
        <dbReference type="Pfam" id="PF02875"/>
    </source>
</evidence>
<evidence type="ECO:0000313" key="20">
    <source>
        <dbReference type="EMBL" id="TVZ02816.1"/>
    </source>
</evidence>